<keyword evidence="4" id="KW-0238">DNA-binding</keyword>
<evidence type="ECO:0000313" key="8">
    <source>
        <dbReference type="EMBL" id="MDR5874959.1"/>
    </source>
</evidence>
<dbReference type="PANTHER" id="PTHR48111:SF1">
    <property type="entry name" value="TWO-COMPONENT RESPONSE REGULATOR ORR33"/>
    <property type="match status" value="1"/>
</dbReference>
<keyword evidence="9" id="KW-1185">Reference proteome</keyword>
<evidence type="ECO:0000256" key="2">
    <source>
        <dbReference type="ARBA" id="ARBA00023012"/>
    </source>
</evidence>
<accession>A0ABU1GBU7</accession>
<evidence type="ECO:0000256" key="6">
    <source>
        <dbReference type="PROSITE-ProRule" id="PRU00169"/>
    </source>
</evidence>
<evidence type="ECO:0000313" key="9">
    <source>
        <dbReference type="Proteomes" id="UP001269267"/>
    </source>
</evidence>
<dbReference type="Proteomes" id="UP001269267">
    <property type="component" value="Unassembled WGS sequence"/>
</dbReference>
<feature type="domain" description="Response regulatory" evidence="7">
    <location>
        <begin position="3"/>
        <end position="119"/>
    </location>
</feature>
<name>A0ABU1GBU7_9GAMM</name>
<evidence type="ECO:0000256" key="4">
    <source>
        <dbReference type="ARBA" id="ARBA00023125"/>
    </source>
</evidence>
<feature type="modified residue" description="4-aspartylphosphate" evidence="6">
    <location>
        <position position="52"/>
    </location>
</feature>
<organism evidence="8 9">
    <name type="scientific">Vreelandella gomseomensis</name>
    <dbReference type="NCBI Taxonomy" id="370766"/>
    <lineage>
        <taxon>Bacteria</taxon>
        <taxon>Pseudomonadati</taxon>
        <taxon>Pseudomonadota</taxon>
        <taxon>Gammaproteobacteria</taxon>
        <taxon>Oceanospirillales</taxon>
        <taxon>Halomonadaceae</taxon>
        <taxon>Vreelandella</taxon>
    </lineage>
</organism>
<dbReference type="SUPFAM" id="SSF52172">
    <property type="entry name" value="CheY-like"/>
    <property type="match status" value="1"/>
</dbReference>
<reference evidence="8 9" key="1">
    <citation type="submission" date="2023-04" db="EMBL/GenBank/DDBJ databases">
        <title>A long-awaited taxogenomic arrangement of the family Halomonadaceae.</title>
        <authorList>
            <person name="De La Haba R."/>
            <person name="Chuvochina M."/>
            <person name="Wittouck S."/>
            <person name="Arahal D.R."/>
            <person name="Sanchez-Porro C."/>
            <person name="Hugenholtz P."/>
            <person name="Ventosa A."/>
        </authorList>
    </citation>
    <scope>NUCLEOTIDE SEQUENCE [LARGE SCALE GENOMIC DNA]</scope>
    <source>
        <strain evidence="8 9">DSM 18042</strain>
    </source>
</reference>
<dbReference type="SMART" id="SM00448">
    <property type="entry name" value="REC"/>
    <property type="match status" value="1"/>
</dbReference>
<dbReference type="RefSeq" id="WP_230446840.1">
    <property type="nucleotide sequence ID" value="NZ_JARWAI010000005.1"/>
</dbReference>
<gene>
    <name evidence="8" type="ORF">QC815_08475</name>
</gene>
<dbReference type="Pfam" id="PF00072">
    <property type="entry name" value="Response_reg"/>
    <property type="match status" value="1"/>
</dbReference>
<dbReference type="PANTHER" id="PTHR48111">
    <property type="entry name" value="REGULATOR OF RPOS"/>
    <property type="match status" value="1"/>
</dbReference>
<evidence type="ECO:0000256" key="5">
    <source>
        <dbReference type="ARBA" id="ARBA00023163"/>
    </source>
</evidence>
<keyword evidence="3" id="KW-0805">Transcription regulation</keyword>
<sequence>MAKVLVVDDEPNILISLEFLMQQAGFDVITADDGEQALAHVQQAPPDLILLDISLPGISGFDVLEQLRQQTATAALPIIMLTAHGREVEREKGMALGADDYITKPFSTQALVEKVNALLSGHPS</sequence>
<evidence type="ECO:0000256" key="3">
    <source>
        <dbReference type="ARBA" id="ARBA00023015"/>
    </source>
</evidence>
<evidence type="ECO:0000256" key="1">
    <source>
        <dbReference type="ARBA" id="ARBA00022553"/>
    </source>
</evidence>
<keyword evidence="5" id="KW-0804">Transcription</keyword>
<keyword evidence="1 6" id="KW-0597">Phosphoprotein</keyword>
<comment type="caution">
    <text evidence="8">The sequence shown here is derived from an EMBL/GenBank/DDBJ whole genome shotgun (WGS) entry which is preliminary data.</text>
</comment>
<dbReference type="EMBL" id="JARWAI010000005">
    <property type="protein sequence ID" value="MDR5874959.1"/>
    <property type="molecule type" value="Genomic_DNA"/>
</dbReference>
<evidence type="ECO:0000259" key="7">
    <source>
        <dbReference type="PROSITE" id="PS50110"/>
    </source>
</evidence>
<dbReference type="InterPro" id="IPR001789">
    <property type="entry name" value="Sig_transdc_resp-reg_receiver"/>
</dbReference>
<dbReference type="Gene3D" id="3.40.50.2300">
    <property type="match status" value="1"/>
</dbReference>
<keyword evidence="2" id="KW-0902">Two-component regulatory system</keyword>
<proteinExistence type="predicted"/>
<dbReference type="PROSITE" id="PS50110">
    <property type="entry name" value="RESPONSE_REGULATORY"/>
    <property type="match status" value="1"/>
</dbReference>
<protein>
    <submittedName>
        <fullName evidence="8">Response regulator</fullName>
    </submittedName>
</protein>
<dbReference type="InterPro" id="IPR039420">
    <property type="entry name" value="WalR-like"/>
</dbReference>
<dbReference type="InterPro" id="IPR011006">
    <property type="entry name" value="CheY-like_superfamily"/>
</dbReference>